<reference evidence="1" key="1">
    <citation type="journal article" date="2015" name="Nature">
        <title>Complex archaea that bridge the gap between prokaryotes and eukaryotes.</title>
        <authorList>
            <person name="Spang A."/>
            <person name="Saw J.H."/>
            <person name="Jorgensen S.L."/>
            <person name="Zaremba-Niedzwiedzka K."/>
            <person name="Martijn J."/>
            <person name="Lind A.E."/>
            <person name="van Eijk R."/>
            <person name="Schleper C."/>
            <person name="Guy L."/>
            <person name="Ettema T.J."/>
        </authorList>
    </citation>
    <scope>NUCLEOTIDE SEQUENCE</scope>
</reference>
<sequence length="48" mass="5327">MDVLIVCLDCGTYFRTVNLVDNVCPSSECKRENKREGFAVAENQTSGN</sequence>
<evidence type="ECO:0000313" key="1">
    <source>
        <dbReference type="EMBL" id="KKK73011.1"/>
    </source>
</evidence>
<organism evidence="1">
    <name type="scientific">marine sediment metagenome</name>
    <dbReference type="NCBI Taxonomy" id="412755"/>
    <lineage>
        <taxon>unclassified sequences</taxon>
        <taxon>metagenomes</taxon>
        <taxon>ecological metagenomes</taxon>
    </lineage>
</organism>
<name>A0A0F9ALE2_9ZZZZ</name>
<gene>
    <name evidence="1" type="ORF">LCGC14_2898130</name>
</gene>
<proteinExistence type="predicted"/>
<dbReference type="EMBL" id="LAZR01056983">
    <property type="protein sequence ID" value="KKK73011.1"/>
    <property type="molecule type" value="Genomic_DNA"/>
</dbReference>
<protein>
    <submittedName>
        <fullName evidence="1">Uncharacterized protein</fullName>
    </submittedName>
</protein>
<dbReference type="AlphaFoldDB" id="A0A0F9ALE2"/>
<comment type="caution">
    <text evidence="1">The sequence shown here is derived from an EMBL/GenBank/DDBJ whole genome shotgun (WGS) entry which is preliminary data.</text>
</comment>
<accession>A0A0F9ALE2</accession>